<dbReference type="Proteomes" id="UP000246991">
    <property type="component" value="Unassembled WGS sequence"/>
</dbReference>
<name>A0A317SPN0_9PEZI</name>
<comment type="caution">
    <text evidence="2">The sequence shown here is derived from an EMBL/GenBank/DDBJ whole genome shotgun (WGS) entry which is preliminary data.</text>
</comment>
<organism evidence="2 3">
    <name type="scientific">Tuber magnatum</name>
    <name type="common">white Piedmont truffle</name>
    <dbReference type="NCBI Taxonomy" id="42249"/>
    <lineage>
        <taxon>Eukaryota</taxon>
        <taxon>Fungi</taxon>
        <taxon>Dikarya</taxon>
        <taxon>Ascomycota</taxon>
        <taxon>Pezizomycotina</taxon>
        <taxon>Pezizomycetes</taxon>
        <taxon>Pezizales</taxon>
        <taxon>Tuberaceae</taxon>
        <taxon>Tuber</taxon>
    </lineage>
</organism>
<evidence type="ECO:0000313" key="3">
    <source>
        <dbReference type="Proteomes" id="UP000246991"/>
    </source>
</evidence>
<gene>
    <name evidence="2" type="ORF">C7212DRAFT_317676</name>
</gene>
<feature type="compositionally biased region" description="Polar residues" evidence="1">
    <location>
        <begin position="28"/>
        <end position="42"/>
    </location>
</feature>
<evidence type="ECO:0000313" key="2">
    <source>
        <dbReference type="EMBL" id="PWW76379.1"/>
    </source>
</evidence>
<keyword evidence="3" id="KW-1185">Reference proteome</keyword>
<evidence type="ECO:0000256" key="1">
    <source>
        <dbReference type="SAM" id="MobiDB-lite"/>
    </source>
</evidence>
<protein>
    <submittedName>
        <fullName evidence="2">Uncharacterized protein</fullName>
    </submittedName>
</protein>
<accession>A0A317SPN0</accession>
<dbReference type="AlphaFoldDB" id="A0A317SPN0"/>
<feature type="region of interest" description="Disordered" evidence="1">
    <location>
        <begin position="1"/>
        <end position="65"/>
    </location>
</feature>
<proteinExistence type="predicted"/>
<feature type="compositionally biased region" description="Polar residues" evidence="1">
    <location>
        <begin position="1"/>
        <end position="19"/>
    </location>
</feature>
<sequence length="65" mass="7327">MRQSQTAQAANHYSNNSNRMAEKMGIQSRAQDNLRINPTQDPTHPCHRPKGVNIQWLGSQAVERG</sequence>
<reference evidence="2 3" key="1">
    <citation type="submission" date="2018-03" db="EMBL/GenBank/DDBJ databases">
        <title>Genomes of Pezizomycetes fungi and the evolution of truffles.</title>
        <authorList>
            <person name="Murat C."/>
            <person name="Payen T."/>
            <person name="Noel B."/>
            <person name="Kuo A."/>
            <person name="Martin F.M."/>
        </authorList>
    </citation>
    <scope>NUCLEOTIDE SEQUENCE [LARGE SCALE GENOMIC DNA]</scope>
    <source>
        <strain evidence="2">091103-1</strain>
    </source>
</reference>
<dbReference type="EMBL" id="PYWC01000034">
    <property type="protein sequence ID" value="PWW76379.1"/>
    <property type="molecule type" value="Genomic_DNA"/>
</dbReference>